<dbReference type="GO" id="GO:0008745">
    <property type="term" value="F:N-acetylmuramoyl-L-alanine amidase activity"/>
    <property type="evidence" value="ECO:0007669"/>
    <property type="project" value="UniProtKB-EC"/>
</dbReference>
<dbReference type="InterPro" id="IPR002502">
    <property type="entry name" value="Amidase_domain"/>
</dbReference>
<gene>
    <name evidence="6" type="ORF">Q5722_11820</name>
</gene>
<sequence>MTRLGILQPLIIPALALALVPPGAPAVPHVALASGAATAPSGVGLRPGETPVRIRTLSLPGRLVEHAPRLRSTHPLPLDSAEQVAVTWAAGQPAPQVEIRTRAAARWSTWEAVQPLEDGEASEGNGTAGSDLAWVGHRSDVQIRVRGALPRGLSAVLIDPGHRDADADPRAASTPDAPEPGAPTHDASTQDASTYGGAVPAAYRLAADTTTSTTYHDTVLDSPPKTTFPTPHAPRPFIYTRHAWNADESLRPNPPEYSLTISQVHLHHTVSTNSYTRSEVPAMIRGMYSYHVKTLGWNDIGYNFLVDRFGRIWEGRYGGITYPVRGAHTLGFNHRSVGISVIGNFETAKPTDALLSSVARLAAWKLDLYGRPASGTTSRTSEGSDLYPNGEVVRLPVFDGHRDTNQTACPGRYLYARLPDLRRWAQRIENQY</sequence>
<dbReference type="InterPro" id="IPR015510">
    <property type="entry name" value="PGRP"/>
</dbReference>
<feature type="chain" id="PRO_5045842017" evidence="3">
    <location>
        <begin position="27"/>
        <end position="432"/>
    </location>
</feature>
<dbReference type="InterPro" id="IPR006619">
    <property type="entry name" value="PGRP_domain_met/bac"/>
</dbReference>
<keyword evidence="3" id="KW-0732">Signal</keyword>
<feature type="domain" description="Peptidoglycan recognition protein family" evidence="5">
    <location>
        <begin position="236"/>
        <end position="384"/>
    </location>
</feature>
<proteinExistence type="inferred from homology"/>
<feature type="region of interest" description="Disordered" evidence="2">
    <location>
        <begin position="159"/>
        <end position="194"/>
    </location>
</feature>
<protein>
    <submittedName>
        <fullName evidence="6">N-acetylmuramoyl-L-alanine amidase</fullName>
        <ecNumber evidence="6">3.5.1.28</ecNumber>
    </submittedName>
</protein>
<evidence type="ECO:0000259" key="5">
    <source>
        <dbReference type="SMART" id="SM00701"/>
    </source>
</evidence>
<feature type="region of interest" description="Disordered" evidence="2">
    <location>
        <begin position="213"/>
        <end position="233"/>
    </location>
</feature>
<dbReference type="Proteomes" id="UP001233314">
    <property type="component" value="Unassembled WGS sequence"/>
</dbReference>
<evidence type="ECO:0000256" key="2">
    <source>
        <dbReference type="SAM" id="MobiDB-lite"/>
    </source>
</evidence>
<comment type="similarity">
    <text evidence="1">Belongs to the N-acetylmuramoyl-L-alanine amidase 2 family.</text>
</comment>
<dbReference type="Gene3D" id="3.40.80.10">
    <property type="entry name" value="Peptidoglycan recognition protein-like"/>
    <property type="match status" value="1"/>
</dbReference>
<dbReference type="Pfam" id="PF01510">
    <property type="entry name" value="Amidase_2"/>
    <property type="match status" value="1"/>
</dbReference>
<dbReference type="EC" id="3.5.1.28" evidence="6"/>
<comment type="caution">
    <text evidence="6">The sequence shown here is derived from an EMBL/GenBank/DDBJ whole genome shotgun (WGS) entry which is preliminary data.</text>
</comment>
<reference evidence="6 7" key="1">
    <citation type="submission" date="2023-07" db="EMBL/GenBank/DDBJ databases">
        <title>Nocardioides sp. nov WY-20 isolated from soil.</title>
        <authorList>
            <person name="Liu B."/>
            <person name="Wan Y."/>
        </authorList>
    </citation>
    <scope>NUCLEOTIDE SEQUENCE [LARGE SCALE GENOMIC DNA]</scope>
    <source>
        <strain evidence="6 7">WY-20</strain>
    </source>
</reference>
<name>A0ABT9B2G9_9ACTN</name>
<feature type="domain" description="N-acetylmuramoyl-L-alanine amidase" evidence="4">
    <location>
        <begin position="249"/>
        <end position="411"/>
    </location>
</feature>
<evidence type="ECO:0000256" key="3">
    <source>
        <dbReference type="SAM" id="SignalP"/>
    </source>
</evidence>
<accession>A0ABT9B2G9</accession>
<dbReference type="EMBL" id="JAUQTA010000002">
    <property type="protein sequence ID" value="MDO7869052.1"/>
    <property type="molecule type" value="Genomic_DNA"/>
</dbReference>
<organism evidence="6 7">
    <name type="scientific">Nocardioides jiangxiensis</name>
    <dbReference type="NCBI Taxonomy" id="3064524"/>
    <lineage>
        <taxon>Bacteria</taxon>
        <taxon>Bacillati</taxon>
        <taxon>Actinomycetota</taxon>
        <taxon>Actinomycetes</taxon>
        <taxon>Propionibacteriales</taxon>
        <taxon>Nocardioidaceae</taxon>
        <taxon>Nocardioides</taxon>
    </lineage>
</organism>
<evidence type="ECO:0000313" key="7">
    <source>
        <dbReference type="Proteomes" id="UP001233314"/>
    </source>
</evidence>
<evidence type="ECO:0000313" key="6">
    <source>
        <dbReference type="EMBL" id="MDO7869052.1"/>
    </source>
</evidence>
<dbReference type="SUPFAM" id="SSF55846">
    <property type="entry name" value="N-acetylmuramoyl-L-alanine amidase-like"/>
    <property type="match status" value="1"/>
</dbReference>
<dbReference type="SMART" id="SM00644">
    <property type="entry name" value="Ami_2"/>
    <property type="match status" value="1"/>
</dbReference>
<dbReference type="CDD" id="cd06583">
    <property type="entry name" value="PGRP"/>
    <property type="match status" value="1"/>
</dbReference>
<dbReference type="PANTHER" id="PTHR11022">
    <property type="entry name" value="PEPTIDOGLYCAN RECOGNITION PROTEIN"/>
    <property type="match status" value="1"/>
</dbReference>
<keyword evidence="6" id="KW-0378">Hydrolase</keyword>
<feature type="signal peptide" evidence="3">
    <location>
        <begin position="1"/>
        <end position="26"/>
    </location>
</feature>
<dbReference type="RefSeq" id="WP_305028471.1">
    <property type="nucleotide sequence ID" value="NZ_JAUQTA010000002.1"/>
</dbReference>
<dbReference type="InterPro" id="IPR036505">
    <property type="entry name" value="Amidase/PGRP_sf"/>
</dbReference>
<dbReference type="PANTHER" id="PTHR11022:SF41">
    <property type="entry name" value="PEPTIDOGLYCAN-RECOGNITION PROTEIN LC-RELATED"/>
    <property type="match status" value="1"/>
</dbReference>
<keyword evidence="7" id="KW-1185">Reference proteome</keyword>
<evidence type="ECO:0000256" key="1">
    <source>
        <dbReference type="ARBA" id="ARBA00007553"/>
    </source>
</evidence>
<dbReference type="SMART" id="SM00701">
    <property type="entry name" value="PGRP"/>
    <property type="match status" value="1"/>
</dbReference>
<feature type="compositionally biased region" description="Basic and acidic residues" evidence="2">
    <location>
        <begin position="160"/>
        <end position="169"/>
    </location>
</feature>
<evidence type="ECO:0000259" key="4">
    <source>
        <dbReference type="SMART" id="SM00644"/>
    </source>
</evidence>